<feature type="non-terminal residue" evidence="1">
    <location>
        <position position="1"/>
    </location>
</feature>
<evidence type="ECO:0000313" key="1">
    <source>
        <dbReference type="EMBL" id="CAG8599105.1"/>
    </source>
</evidence>
<evidence type="ECO:0000313" key="2">
    <source>
        <dbReference type="Proteomes" id="UP000789342"/>
    </source>
</evidence>
<comment type="caution">
    <text evidence="1">The sequence shown here is derived from an EMBL/GenBank/DDBJ whole genome shotgun (WGS) entry which is preliminary data.</text>
</comment>
<keyword evidence="2" id="KW-1185">Reference proteome</keyword>
<sequence>LAGSSFLLSIAAPTVGHYLLQKQSGSERRFYRFVMANMPCLFLILDRLMGFHIARVGRLHKWLWRKRELKISKESPNADSVEVPTSPTNVLPYEATDLIDSPRL</sequence>
<dbReference type="AlphaFoldDB" id="A0A9N9GFP6"/>
<organism evidence="1 2">
    <name type="scientific">Acaulospora morrowiae</name>
    <dbReference type="NCBI Taxonomy" id="94023"/>
    <lineage>
        <taxon>Eukaryota</taxon>
        <taxon>Fungi</taxon>
        <taxon>Fungi incertae sedis</taxon>
        <taxon>Mucoromycota</taxon>
        <taxon>Glomeromycotina</taxon>
        <taxon>Glomeromycetes</taxon>
        <taxon>Diversisporales</taxon>
        <taxon>Acaulosporaceae</taxon>
        <taxon>Acaulospora</taxon>
    </lineage>
</organism>
<protein>
    <submittedName>
        <fullName evidence="1">15656_t:CDS:1</fullName>
    </submittedName>
</protein>
<reference evidence="1" key="1">
    <citation type="submission" date="2021-06" db="EMBL/GenBank/DDBJ databases">
        <authorList>
            <person name="Kallberg Y."/>
            <person name="Tangrot J."/>
            <person name="Rosling A."/>
        </authorList>
    </citation>
    <scope>NUCLEOTIDE SEQUENCE</scope>
    <source>
        <strain evidence="1">CL551</strain>
    </source>
</reference>
<name>A0A9N9GFP6_9GLOM</name>
<dbReference type="EMBL" id="CAJVPV010006015">
    <property type="protein sequence ID" value="CAG8599105.1"/>
    <property type="molecule type" value="Genomic_DNA"/>
</dbReference>
<gene>
    <name evidence="1" type="ORF">AMORRO_LOCUS7703</name>
</gene>
<accession>A0A9N9GFP6</accession>
<dbReference type="Proteomes" id="UP000789342">
    <property type="component" value="Unassembled WGS sequence"/>
</dbReference>
<proteinExistence type="predicted"/>